<dbReference type="EMBL" id="VITN01000024">
    <property type="protein sequence ID" value="TWB12406.1"/>
    <property type="molecule type" value="Genomic_DNA"/>
</dbReference>
<comment type="caution">
    <text evidence="1">The sequence shown here is derived from an EMBL/GenBank/DDBJ whole genome shotgun (WGS) entry which is preliminary data.</text>
</comment>
<dbReference type="Proteomes" id="UP000319859">
    <property type="component" value="Unassembled WGS sequence"/>
</dbReference>
<proteinExistence type="predicted"/>
<evidence type="ECO:0000313" key="2">
    <source>
        <dbReference type="Proteomes" id="UP000319859"/>
    </source>
</evidence>
<protein>
    <submittedName>
        <fullName evidence="1">Uncharacterized protein</fullName>
    </submittedName>
</protein>
<accession>A0A560ESR2</accession>
<organism evidence="1 2">
    <name type="scientific">Nitrospirillum amazonense</name>
    <dbReference type="NCBI Taxonomy" id="28077"/>
    <lineage>
        <taxon>Bacteria</taxon>
        <taxon>Pseudomonadati</taxon>
        <taxon>Pseudomonadota</taxon>
        <taxon>Alphaproteobacteria</taxon>
        <taxon>Rhodospirillales</taxon>
        <taxon>Azospirillaceae</taxon>
        <taxon>Nitrospirillum</taxon>
    </lineage>
</organism>
<reference evidence="1 2" key="1">
    <citation type="submission" date="2019-06" db="EMBL/GenBank/DDBJ databases">
        <title>Genomic Encyclopedia of Type Strains, Phase IV (KMG-V): Genome sequencing to study the core and pangenomes of soil and plant-associated prokaryotes.</title>
        <authorList>
            <person name="Whitman W."/>
        </authorList>
    </citation>
    <scope>NUCLEOTIDE SEQUENCE [LARGE SCALE GENOMIC DNA]</scope>
    <source>
        <strain evidence="1 2">BR 11880</strain>
    </source>
</reference>
<name>A0A560ESR2_9PROT</name>
<gene>
    <name evidence="1" type="ORF">FBZ89_12419</name>
</gene>
<sequence length="40" mass="4549">MDCVQMIRAQLKESNADYIFLMLAADFDICKYGVLVVTYG</sequence>
<dbReference type="AlphaFoldDB" id="A0A560ESR2"/>
<evidence type="ECO:0000313" key="1">
    <source>
        <dbReference type="EMBL" id="TWB12406.1"/>
    </source>
</evidence>